<dbReference type="PANTHER" id="PTHR48021">
    <property type="match status" value="1"/>
</dbReference>
<feature type="transmembrane region" description="Helical" evidence="5">
    <location>
        <begin position="321"/>
        <end position="342"/>
    </location>
</feature>
<keyword evidence="3 5" id="KW-1133">Transmembrane helix</keyword>
<dbReference type="InterPro" id="IPR036259">
    <property type="entry name" value="MFS_trans_sf"/>
</dbReference>
<evidence type="ECO:0000256" key="1">
    <source>
        <dbReference type="ARBA" id="ARBA00004141"/>
    </source>
</evidence>
<feature type="transmembrane region" description="Helical" evidence="5">
    <location>
        <begin position="362"/>
        <end position="383"/>
    </location>
</feature>
<dbReference type="Proteomes" id="UP001627154">
    <property type="component" value="Unassembled WGS sequence"/>
</dbReference>
<keyword evidence="2 5" id="KW-0812">Transmembrane</keyword>
<feature type="transmembrane region" description="Helical" evidence="5">
    <location>
        <begin position="109"/>
        <end position="129"/>
    </location>
</feature>
<proteinExistence type="predicted"/>
<protein>
    <recommendedName>
        <fullName evidence="6">Major facilitator superfamily (MFS) profile domain-containing protein</fullName>
    </recommendedName>
</protein>
<feature type="domain" description="Major facilitator superfamily (MFS) profile" evidence="6">
    <location>
        <begin position="13"/>
        <end position="450"/>
    </location>
</feature>
<evidence type="ECO:0000256" key="3">
    <source>
        <dbReference type="ARBA" id="ARBA00022989"/>
    </source>
</evidence>
<organism evidence="7 8">
    <name type="scientific">Trichogramma kaykai</name>
    <dbReference type="NCBI Taxonomy" id="54128"/>
    <lineage>
        <taxon>Eukaryota</taxon>
        <taxon>Metazoa</taxon>
        <taxon>Ecdysozoa</taxon>
        <taxon>Arthropoda</taxon>
        <taxon>Hexapoda</taxon>
        <taxon>Insecta</taxon>
        <taxon>Pterygota</taxon>
        <taxon>Neoptera</taxon>
        <taxon>Endopterygota</taxon>
        <taxon>Hymenoptera</taxon>
        <taxon>Apocrita</taxon>
        <taxon>Proctotrupomorpha</taxon>
        <taxon>Chalcidoidea</taxon>
        <taxon>Trichogrammatidae</taxon>
        <taxon>Trichogramma</taxon>
    </lineage>
</organism>
<feature type="transmembrane region" description="Helical" evidence="5">
    <location>
        <begin position="82"/>
        <end position="103"/>
    </location>
</feature>
<evidence type="ECO:0000313" key="7">
    <source>
        <dbReference type="EMBL" id="KAL3407410.1"/>
    </source>
</evidence>
<dbReference type="PROSITE" id="PS50850">
    <property type="entry name" value="MFS"/>
    <property type="match status" value="1"/>
</dbReference>
<feature type="transmembrane region" description="Helical" evidence="5">
    <location>
        <begin position="297"/>
        <end position="314"/>
    </location>
</feature>
<feature type="transmembrane region" description="Helical" evidence="5">
    <location>
        <begin position="427"/>
        <end position="446"/>
    </location>
</feature>
<dbReference type="InterPro" id="IPR050549">
    <property type="entry name" value="MFS_Trehalose_Transporter"/>
</dbReference>
<gene>
    <name evidence="7" type="ORF">TKK_000407</name>
</gene>
<accession>A0ABD2XQB5</accession>
<dbReference type="EMBL" id="JBJJXI010000007">
    <property type="protein sequence ID" value="KAL3407410.1"/>
    <property type="molecule type" value="Genomic_DNA"/>
</dbReference>
<comment type="caution">
    <text evidence="7">The sequence shown here is derived from an EMBL/GenBank/DDBJ whole genome shotgun (WGS) entry which is preliminary data.</text>
</comment>
<dbReference type="PANTHER" id="PTHR48021:SF39">
    <property type="entry name" value="MAJOR FACILITATOR SUPERFAMILY (MFS) PROFILE DOMAIN-CONTAINING PROTEIN"/>
    <property type="match status" value="1"/>
</dbReference>
<name>A0ABD2XQB5_9HYME</name>
<dbReference type="SUPFAM" id="SSF103473">
    <property type="entry name" value="MFS general substrate transporter"/>
    <property type="match status" value="1"/>
</dbReference>
<reference evidence="7 8" key="1">
    <citation type="journal article" date="2024" name="bioRxiv">
        <title>A reference genome for Trichogramma kaykai: A tiny desert-dwelling parasitoid wasp with competing sex-ratio distorters.</title>
        <authorList>
            <person name="Culotta J."/>
            <person name="Lindsey A.R."/>
        </authorList>
    </citation>
    <scope>NUCLEOTIDE SEQUENCE [LARGE SCALE GENOMIC DNA]</scope>
    <source>
        <strain evidence="7 8">KSX58</strain>
    </source>
</reference>
<evidence type="ECO:0000256" key="2">
    <source>
        <dbReference type="ARBA" id="ARBA00022692"/>
    </source>
</evidence>
<sequence>MDSSSFNRHFFGSVASLNLGALCVGLAIGWPGPGFAYLYGDEHDTRLDYIDETWVESAINAGASLGSIASIFVTDAYGRRPAFMLSGCLQIAFWIGLCVSGHINRIWIASSAFVAGLGVGVYAVAAVLYVAEISSTENRGLVGGAIMLSGYLGVFLMNLLGYLVDVAIVLDLMVAAPLIFCASVCCLMLESPFYLFQTGMVLEAKITLKNLRNRRSVLEIEPEYESMVVFFNSSLAKPTGRLLLESLCPLREELRSPLALLVVPLLCVSQMLGVVAVSSYALLLLEQVLEQPQAGKVVASFVDVLSIVLCLLAIQRFGRKPLLTFSIVGSGLCCLVLSVYYLASEERCLTNALPKENKILPISVMCLYYAIYSLGLTPVLPIVTGEIFPSQAKSAAVGICTSLVYLVAFCMQRSYEALNQRASSCLAFASFSLLGSIGLPFAVTLLPETKGKSLLQIQNELGNIMMNY</sequence>
<feature type="transmembrane region" description="Helical" evidence="5">
    <location>
        <begin position="258"/>
        <end position="285"/>
    </location>
</feature>
<dbReference type="InterPro" id="IPR005828">
    <property type="entry name" value="MFS_sugar_transport-like"/>
</dbReference>
<dbReference type="Gene3D" id="1.20.1250.20">
    <property type="entry name" value="MFS general substrate transporter like domains"/>
    <property type="match status" value="1"/>
</dbReference>
<dbReference type="GO" id="GO:0016020">
    <property type="term" value="C:membrane"/>
    <property type="evidence" value="ECO:0007669"/>
    <property type="project" value="UniProtKB-SubCell"/>
</dbReference>
<dbReference type="InterPro" id="IPR005829">
    <property type="entry name" value="Sugar_transporter_CS"/>
</dbReference>
<feature type="transmembrane region" description="Helical" evidence="5">
    <location>
        <begin position="395"/>
        <end position="415"/>
    </location>
</feature>
<dbReference type="AlphaFoldDB" id="A0ABD2XQB5"/>
<dbReference type="InterPro" id="IPR020846">
    <property type="entry name" value="MFS_dom"/>
</dbReference>
<evidence type="ECO:0000259" key="6">
    <source>
        <dbReference type="PROSITE" id="PS50850"/>
    </source>
</evidence>
<evidence type="ECO:0000256" key="4">
    <source>
        <dbReference type="ARBA" id="ARBA00023136"/>
    </source>
</evidence>
<dbReference type="PROSITE" id="PS00217">
    <property type="entry name" value="SUGAR_TRANSPORT_2"/>
    <property type="match status" value="1"/>
</dbReference>
<feature type="transmembrane region" description="Helical" evidence="5">
    <location>
        <begin position="141"/>
        <end position="160"/>
    </location>
</feature>
<evidence type="ECO:0000313" key="8">
    <source>
        <dbReference type="Proteomes" id="UP001627154"/>
    </source>
</evidence>
<evidence type="ECO:0000256" key="5">
    <source>
        <dbReference type="SAM" id="Phobius"/>
    </source>
</evidence>
<feature type="transmembrane region" description="Helical" evidence="5">
    <location>
        <begin position="12"/>
        <end position="33"/>
    </location>
</feature>
<comment type="subcellular location">
    <subcellularLocation>
        <location evidence="1">Membrane</location>
        <topology evidence="1">Multi-pass membrane protein</topology>
    </subcellularLocation>
</comment>
<feature type="transmembrane region" description="Helical" evidence="5">
    <location>
        <begin position="166"/>
        <end position="189"/>
    </location>
</feature>
<keyword evidence="4 5" id="KW-0472">Membrane</keyword>
<dbReference type="Pfam" id="PF00083">
    <property type="entry name" value="Sugar_tr"/>
    <property type="match status" value="1"/>
</dbReference>
<keyword evidence="8" id="KW-1185">Reference proteome</keyword>